<dbReference type="Pfam" id="PF00145">
    <property type="entry name" value="DNA_methylase"/>
    <property type="match status" value="1"/>
</dbReference>
<sequence length="552" mass="65008">MNRISVRKFCLTSLLERNDRRRFKYYYNNRFGYKRHWDFRGYYYLDEIDKMVPLDEKAPRSHSLEADWRIRNKWPQMPQGKWEMNEDKKQRLIEYPEIHPALDSRVPQFSFVDGRTPETPRETQIDAEKNRILVRQIVEMMNELKNPVFDDSAEESTHPILPKLSQKGEKPSPLRSMLQVLSAMDINNNATSCYKLNHMSMEKDVINTDINAAPWEQTSGYNTLAMSPPCQPFTRNGKQKDKEDPRTKPLLSIIEKIKTTKKKFLPRYIIMENVKFFEKSETCKDFLAALDSRNFIYRQFLISPTDLGTPNQRSRYFLIAKRGKHMKFHFDPYVINWKKKSAAKEPKNKKQKLDAREIPKANVKMYDNMDVFVRHDGPDANSQILGLKIKEKIHSLERYIQDLDFKEEVWNEIYVLTDQLKRRFLNVLDIVRTSSSRSICFTKAYGKYAQGTGSMIDMMEKVEPSDRTKDREPEDFELRYFTEMEVAGLMGFPKDFSFPPDLTTRQRYALLGNSLNVDVVAVLIKLMVLGDDETKLSPEELAELNRLKAEFQ</sequence>
<dbReference type="InterPro" id="IPR001525">
    <property type="entry name" value="C5_MeTfrase"/>
</dbReference>
<dbReference type="AlphaFoldDB" id="E4XZ11"/>
<dbReference type="FunCoup" id="E4XZ11">
    <property type="interactions" value="68"/>
</dbReference>
<feature type="active site" evidence="4">
    <location>
        <position position="230"/>
    </location>
</feature>
<evidence type="ECO:0000256" key="2">
    <source>
        <dbReference type="ARBA" id="ARBA00022679"/>
    </source>
</evidence>
<gene>
    <name evidence="6" type="ORF">GSOID_T00009963001</name>
</gene>
<evidence type="ECO:0008006" key="8">
    <source>
        <dbReference type="Google" id="ProtNLM"/>
    </source>
</evidence>
<dbReference type="InterPro" id="IPR050750">
    <property type="entry name" value="C5-MTase"/>
</dbReference>
<dbReference type="OrthoDB" id="414133at2759"/>
<dbReference type="Gene3D" id="3.90.120.10">
    <property type="entry name" value="DNA Methylase, subunit A, domain 2"/>
    <property type="match status" value="1"/>
</dbReference>
<keyword evidence="7" id="KW-1185">Reference proteome</keyword>
<evidence type="ECO:0000313" key="7">
    <source>
        <dbReference type="Proteomes" id="UP000001307"/>
    </source>
</evidence>
<dbReference type="PANTHER" id="PTHR46098">
    <property type="entry name" value="TRNA (CYTOSINE(38)-C(5))-METHYLTRANSFERASE"/>
    <property type="match status" value="1"/>
</dbReference>
<evidence type="ECO:0000256" key="3">
    <source>
        <dbReference type="ARBA" id="ARBA00022691"/>
    </source>
</evidence>
<evidence type="ECO:0000256" key="1">
    <source>
        <dbReference type="ARBA" id="ARBA00022603"/>
    </source>
</evidence>
<keyword evidence="3 4" id="KW-0949">S-adenosyl-L-methionine</keyword>
<dbReference type="GO" id="GO:0008168">
    <property type="term" value="F:methyltransferase activity"/>
    <property type="evidence" value="ECO:0007669"/>
    <property type="project" value="UniProtKB-KW"/>
</dbReference>
<organism evidence="6">
    <name type="scientific">Oikopleura dioica</name>
    <name type="common">Tunicate</name>
    <dbReference type="NCBI Taxonomy" id="34765"/>
    <lineage>
        <taxon>Eukaryota</taxon>
        <taxon>Metazoa</taxon>
        <taxon>Chordata</taxon>
        <taxon>Tunicata</taxon>
        <taxon>Appendicularia</taxon>
        <taxon>Copelata</taxon>
        <taxon>Oikopleuridae</taxon>
        <taxon>Oikopleura</taxon>
    </lineage>
</organism>
<evidence type="ECO:0000313" key="6">
    <source>
        <dbReference type="EMBL" id="CBY14873.1"/>
    </source>
</evidence>
<dbReference type="InParanoid" id="E4XZ11"/>
<dbReference type="GO" id="GO:0032259">
    <property type="term" value="P:methylation"/>
    <property type="evidence" value="ECO:0007669"/>
    <property type="project" value="UniProtKB-KW"/>
</dbReference>
<proteinExistence type="inferred from homology"/>
<evidence type="ECO:0000256" key="4">
    <source>
        <dbReference type="PROSITE-ProRule" id="PRU01016"/>
    </source>
</evidence>
<dbReference type="EMBL" id="FN653368">
    <property type="protein sequence ID" value="CBY14873.1"/>
    <property type="molecule type" value="Genomic_DNA"/>
</dbReference>
<comment type="similarity">
    <text evidence="4">Belongs to the class I-like SAM-binding methyltransferase superfamily. C5-methyltransferase family.</text>
</comment>
<keyword evidence="1 4" id="KW-0489">Methyltransferase</keyword>
<protein>
    <recommendedName>
        <fullName evidence="8">DNA (cytosine-5-)-methyltransferase</fullName>
    </recommendedName>
</protein>
<name>E4XZ11_OIKDI</name>
<dbReference type="PANTHER" id="PTHR46098:SF1">
    <property type="entry name" value="TRNA (CYTOSINE(38)-C(5))-METHYLTRANSFERASE"/>
    <property type="match status" value="1"/>
</dbReference>
<feature type="region of interest" description="Disordered" evidence="5">
    <location>
        <begin position="226"/>
        <end position="246"/>
    </location>
</feature>
<keyword evidence="2 4" id="KW-0808">Transferase</keyword>
<dbReference type="Proteomes" id="UP000001307">
    <property type="component" value="Unassembled WGS sequence"/>
</dbReference>
<dbReference type="Gene3D" id="3.40.50.150">
    <property type="entry name" value="Vaccinia Virus protein VP39"/>
    <property type="match status" value="1"/>
</dbReference>
<evidence type="ECO:0000256" key="5">
    <source>
        <dbReference type="SAM" id="MobiDB-lite"/>
    </source>
</evidence>
<dbReference type="PROSITE" id="PS51679">
    <property type="entry name" value="SAM_MT_C5"/>
    <property type="match status" value="1"/>
</dbReference>
<dbReference type="SUPFAM" id="SSF53335">
    <property type="entry name" value="S-adenosyl-L-methionine-dependent methyltransferases"/>
    <property type="match status" value="1"/>
</dbReference>
<dbReference type="InterPro" id="IPR029063">
    <property type="entry name" value="SAM-dependent_MTases_sf"/>
</dbReference>
<reference evidence="6" key="1">
    <citation type="journal article" date="2010" name="Science">
        <title>Plasticity of animal genome architecture unmasked by rapid evolution of a pelagic tunicate.</title>
        <authorList>
            <person name="Denoeud F."/>
            <person name="Henriet S."/>
            <person name="Mungpakdee S."/>
            <person name="Aury J.M."/>
            <person name="Da Silva C."/>
            <person name="Brinkmann H."/>
            <person name="Mikhaleva J."/>
            <person name="Olsen L.C."/>
            <person name="Jubin C."/>
            <person name="Canestro C."/>
            <person name="Bouquet J.M."/>
            <person name="Danks G."/>
            <person name="Poulain J."/>
            <person name="Campsteijn C."/>
            <person name="Adamski M."/>
            <person name="Cross I."/>
            <person name="Yadetie F."/>
            <person name="Muffato M."/>
            <person name="Louis A."/>
            <person name="Butcher S."/>
            <person name="Tsagkogeorga G."/>
            <person name="Konrad A."/>
            <person name="Singh S."/>
            <person name="Jensen M.F."/>
            <person name="Cong E.H."/>
            <person name="Eikeseth-Otteraa H."/>
            <person name="Noel B."/>
            <person name="Anthouard V."/>
            <person name="Porcel B.M."/>
            <person name="Kachouri-Lafond R."/>
            <person name="Nishino A."/>
            <person name="Ugolini M."/>
            <person name="Chourrout P."/>
            <person name="Nishida H."/>
            <person name="Aasland R."/>
            <person name="Huzurbazar S."/>
            <person name="Westhof E."/>
            <person name="Delsuc F."/>
            <person name="Lehrach H."/>
            <person name="Reinhardt R."/>
            <person name="Weissenbach J."/>
            <person name="Roy S.W."/>
            <person name="Artiguenave F."/>
            <person name="Postlethwait J.H."/>
            <person name="Manak J.R."/>
            <person name="Thompson E.M."/>
            <person name="Jaillon O."/>
            <person name="Du Pasquier L."/>
            <person name="Boudinot P."/>
            <person name="Liberles D.A."/>
            <person name="Volff J.N."/>
            <person name="Philippe H."/>
            <person name="Lenhard B."/>
            <person name="Roest Crollius H."/>
            <person name="Wincker P."/>
            <person name="Chourrout D."/>
        </authorList>
    </citation>
    <scope>NUCLEOTIDE SEQUENCE [LARGE SCALE GENOMIC DNA]</scope>
</reference>
<accession>E4XZ11</accession>